<keyword evidence="2" id="KW-1185">Reference proteome</keyword>
<comment type="caution">
    <text evidence="1">The sequence shown here is derived from an EMBL/GenBank/DDBJ whole genome shotgun (WGS) entry which is preliminary data.</text>
</comment>
<evidence type="ECO:0000313" key="1">
    <source>
        <dbReference type="EMBL" id="KAK7361092.1"/>
    </source>
</evidence>
<dbReference type="Proteomes" id="UP001367508">
    <property type="component" value="Unassembled WGS sequence"/>
</dbReference>
<name>A0AAN9MUU4_CANGL</name>
<dbReference type="AlphaFoldDB" id="A0AAN9MUU4"/>
<gene>
    <name evidence="1" type="ORF">VNO77_03124</name>
</gene>
<organism evidence="1 2">
    <name type="scientific">Canavalia gladiata</name>
    <name type="common">Sword bean</name>
    <name type="synonym">Dolichos gladiatus</name>
    <dbReference type="NCBI Taxonomy" id="3824"/>
    <lineage>
        <taxon>Eukaryota</taxon>
        <taxon>Viridiplantae</taxon>
        <taxon>Streptophyta</taxon>
        <taxon>Embryophyta</taxon>
        <taxon>Tracheophyta</taxon>
        <taxon>Spermatophyta</taxon>
        <taxon>Magnoliopsida</taxon>
        <taxon>eudicotyledons</taxon>
        <taxon>Gunneridae</taxon>
        <taxon>Pentapetalae</taxon>
        <taxon>rosids</taxon>
        <taxon>fabids</taxon>
        <taxon>Fabales</taxon>
        <taxon>Fabaceae</taxon>
        <taxon>Papilionoideae</taxon>
        <taxon>50 kb inversion clade</taxon>
        <taxon>NPAAA clade</taxon>
        <taxon>indigoferoid/millettioid clade</taxon>
        <taxon>Phaseoleae</taxon>
        <taxon>Canavalia</taxon>
    </lineage>
</organism>
<protein>
    <submittedName>
        <fullName evidence="1">Uncharacterized protein</fullName>
    </submittedName>
</protein>
<reference evidence="1 2" key="1">
    <citation type="submission" date="2024-01" db="EMBL/GenBank/DDBJ databases">
        <title>The genomes of 5 underutilized Papilionoideae crops provide insights into root nodulation and disease resistanc.</title>
        <authorList>
            <person name="Jiang F."/>
        </authorList>
    </citation>
    <scope>NUCLEOTIDE SEQUENCE [LARGE SCALE GENOMIC DNA]</scope>
    <source>
        <strain evidence="1">LVBAO_FW01</strain>
        <tissue evidence="1">Leaves</tissue>
    </source>
</reference>
<accession>A0AAN9MUU4</accession>
<sequence length="127" mass="13969">MESRKSFPYLLFSLCTDASASNGFTKVLETVVGKNIKVPAYVVPNDDDDEEKVPPDDGPMELVGPVELVDPIMWDLTLTASQLSSVLTTNRGIGWTGFALTLPFYLTNVKDNVDKNDPASKNMFHSQ</sequence>
<dbReference type="EMBL" id="JAYMYQ010000001">
    <property type="protein sequence ID" value="KAK7361092.1"/>
    <property type="molecule type" value="Genomic_DNA"/>
</dbReference>
<proteinExistence type="predicted"/>
<evidence type="ECO:0000313" key="2">
    <source>
        <dbReference type="Proteomes" id="UP001367508"/>
    </source>
</evidence>